<keyword evidence="5 6" id="KW-0472">Membrane</keyword>
<feature type="transmembrane region" description="Helical" evidence="6">
    <location>
        <begin position="311"/>
        <end position="329"/>
    </location>
</feature>
<feature type="transmembrane region" description="Helical" evidence="6">
    <location>
        <begin position="91"/>
        <end position="109"/>
    </location>
</feature>
<dbReference type="Pfam" id="PF13567">
    <property type="entry name" value="DUF4131"/>
    <property type="match status" value="1"/>
</dbReference>
<feature type="transmembrane region" description="Helical" evidence="6">
    <location>
        <begin position="421"/>
        <end position="441"/>
    </location>
</feature>
<feature type="domain" description="ComEC/Rec2-related protein" evidence="7">
    <location>
        <begin position="252"/>
        <end position="535"/>
    </location>
</feature>
<evidence type="ECO:0000256" key="4">
    <source>
        <dbReference type="ARBA" id="ARBA00022989"/>
    </source>
</evidence>
<reference evidence="9 10" key="1">
    <citation type="submission" date="2023-09" db="EMBL/GenBank/DDBJ databases">
        <authorList>
            <person name="Rey-Velasco X."/>
        </authorList>
    </citation>
    <scope>NUCLEOTIDE SEQUENCE [LARGE SCALE GENOMIC DNA]</scope>
    <source>
        <strain evidence="9 10">W311</strain>
    </source>
</reference>
<protein>
    <submittedName>
        <fullName evidence="9">ComEC/Rec2 family competence protein</fullName>
    </submittedName>
</protein>
<dbReference type="InterPro" id="IPR025405">
    <property type="entry name" value="DUF4131"/>
</dbReference>
<feature type="transmembrane region" description="Helical" evidence="6">
    <location>
        <begin position="537"/>
        <end position="555"/>
    </location>
</feature>
<keyword evidence="2" id="KW-1003">Cell membrane</keyword>
<evidence type="ECO:0000313" key="10">
    <source>
        <dbReference type="Proteomes" id="UP001302249"/>
    </source>
</evidence>
<gene>
    <name evidence="9" type="ORF">RPR59_08905</name>
</gene>
<feature type="transmembrane region" description="Helical" evidence="6">
    <location>
        <begin position="447"/>
        <end position="466"/>
    </location>
</feature>
<sequence length="720" mass="76191">MASSAAPAPSTGLGPHQFAGAARIGAVRDSVECWLDAERDQLPVWLPVAIGGGIAAWFLLPYRFQWIGFCLGTAGVGLAALAAGRGGRISRVLAVAAFALALGCALVWWRAERVAAPVLDHAGVARVVGVVEKIERIPARDIVRLRLAVRNADLPPVIRMNVAEQDVPAGLGEGAIIKARGWLMPPPPAAVPGAYDFTRVAWFDGIGATGRAFAPVTVTEPGQRADDTLRSRLSRYVRERVGGSAGALAATLATGDRGAIAEDDAEAMRNAGLAHLLSISGLHVTAVVGAVMLLVLRGLALFPTLAGTGRIPVIAAGAGAAAAVGYTWLTGAHVPTIRSCVAALLIVAAIVFGRQAITLRLVAAGALLVLLLWPETLVGPSFQLSFAAVTVIVALHEHPVARRWFSGRDRDDRWPIRFGRAALSLLVTGIVVELALMPIAFYHFHRAGLYGAAANILAIPLTTFVIMPAEAVALLLDLLRLGAPAWWVAGEALGLLLKLAHATASAPGAIAALPVTPTGAFAAIVLGGLWTALWRTGLRWIGLVSVAVGLAWALITPPPDLLVSADGTHMALRKADGSMALLRDRSGDYIRDVFRENGGSAESLTPIDAMPNARCSHDSCLIDYRAGDDRWRILATRSDYLIPRESLEPACRDASIIVSDRWLPRWCRPRWLKLDAKRLAATGGVAINFADHSIRTAVTSGGDHPWIDPPTIMPPYRPDR</sequence>
<dbReference type="Proteomes" id="UP001302249">
    <property type="component" value="Chromosome"/>
</dbReference>
<keyword evidence="3 6" id="KW-0812">Transmembrane</keyword>
<name>A0ABZ0B606_9SPHN</name>
<dbReference type="EMBL" id="CP135076">
    <property type="protein sequence ID" value="WNO52591.1"/>
    <property type="molecule type" value="Genomic_DNA"/>
</dbReference>
<keyword evidence="10" id="KW-1185">Reference proteome</keyword>
<evidence type="ECO:0000256" key="1">
    <source>
        <dbReference type="ARBA" id="ARBA00004651"/>
    </source>
</evidence>
<dbReference type="Pfam" id="PF03772">
    <property type="entry name" value="Competence"/>
    <property type="match status" value="1"/>
</dbReference>
<evidence type="ECO:0000256" key="2">
    <source>
        <dbReference type="ARBA" id="ARBA00022475"/>
    </source>
</evidence>
<feature type="transmembrane region" description="Helical" evidence="6">
    <location>
        <begin position="335"/>
        <end position="352"/>
    </location>
</feature>
<proteinExistence type="predicted"/>
<feature type="domain" description="DUF4131" evidence="8">
    <location>
        <begin position="64"/>
        <end position="215"/>
    </location>
</feature>
<dbReference type="PANTHER" id="PTHR30619:SF1">
    <property type="entry name" value="RECOMBINATION PROTEIN 2"/>
    <property type="match status" value="1"/>
</dbReference>
<feature type="transmembrane region" description="Helical" evidence="6">
    <location>
        <begin position="66"/>
        <end position="84"/>
    </location>
</feature>
<feature type="transmembrane region" description="Helical" evidence="6">
    <location>
        <begin position="380"/>
        <end position="400"/>
    </location>
</feature>
<evidence type="ECO:0000256" key="5">
    <source>
        <dbReference type="ARBA" id="ARBA00023136"/>
    </source>
</evidence>
<dbReference type="InterPro" id="IPR052159">
    <property type="entry name" value="Competence_DNA_uptake"/>
</dbReference>
<evidence type="ECO:0000259" key="8">
    <source>
        <dbReference type="Pfam" id="PF13567"/>
    </source>
</evidence>
<comment type="subcellular location">
    <subcellularLocation>
        <location evidence="1">Cell membrane</location>
        <topology evidence="1">Multi-pass membrane protein</topology>
    </subcellularLocation>
</comment>
<dbReference type="RefSeq" id="WP_313913198.1">
    <property type="nucleotide sequence ID" value="NZ_CP135076.1"/>
</dbReference>
<dbReference type="PANTHER" id="PTHR30619">
    <property type="entry name" value="DNA INTERNALIZATION/COMPETENCE PROTEIN COMEC/REC2"/>
    <property type="match status" value="1"/>
</dbReference>
<keyword evidence="4 6" id="KW-1133">Transmembrane helix</keyword>
<feature type="transmembrane region" description="Helical" evidence="6">
    <location>
        <begin position="478"/>
        <end position="497"/>
    </location>
</feature>
<evidence type="ECO:0000256" key="3">
    <source>
        <dbReference type="ARBA" id="ARBA00022692"/>
    </source>
</evidence>
<organism evidence="9 10">
    <name type="scientific">Stakelama saccharophila</name>
    <dbReference type="NCBI Taxonomy" id="3075605"/>
    <lineage>
        <taxon>Bacteria</taxon>
        <taxon>Pseudomonadati</taxon>
        <taxon>Pseudomonadota</taxon>
        <taxon>Alphaproteobacteria</taxon>
        <taxon>Sphingomonadales</taxon>
        <taxon>Sphingomonadaceae</taxon>
        <taxon>Stakelama</taxon>
    </lineage>
</organism>
<evidence type="ECO:0000313" key="9">
    <source>
        <dbReference type="EMBL" id="WNO52591.1"/>
    </source>
</evidence>
<accession>A0ABZ0B606</accession>
<evidence type="ECO:0000259" key="7">
    <source>
        <dbReference type="Pfam" id="PF03772"/>
    </source>
</evidence>
<feature type="transmembrane region" description="Helical" evidence="6">
    <location>
        <begin position="42"/>
        <end position="60"/>
    </location>
</feature>
<feature type="transmembrane region" description="Helical" evidence="6">
    <location>
        <begin position="276"/>
        <end position="299"/>
    </location>
</feature>
<feature type="transmembrane region" description="Helical" evidence="6">
    <location>
        <begin position="509"/>
        <end position="530"/>
    </location>
</feature>
<dbReference type="NCBIfam" id="TIGR00360">
    <property type="entry name" value="ComEC_N-term"/>
    <property type="match status" value="1"/>
</dbReference>
<evidence type="ECO:0000256" key="6">
    <source>
        <dbReference type="SAM" id="Phobius"/>
    </source>
</evidence>
<dbReference type="InterPro" id="IPR004477">
    <property type="entry name" value="ComEC_N"/>
</dbReference>